<feature type="domain" description="C2H2-type" evidence="7">
    <location>
        <begin position="353"/>
        <end position="375"/>
    </location>
</feature>
<keyword evidence="2" id="KW-0677">Repeat</keyword>
<feature type="domain" description="C2H2-type" evidence="7">
    <location>
        <begin position="323"/>
        <end position="353"/>
    </location>
</feature>
<dbReference type="SMART" id="SM00355">
    <property type="entry name" value="ZnF_C2H2"/>
    <property type="match status" value="5"/>
</dbReference>
<dbReference type="Proteomes" id="UP001107558">
    <property type="component" value="Chromosome 4"/>
</dbReference>
<dbReference type="PROSITE" id="PS50157">
    <property type="entry name" value="ZINC_FINGER_C2H2_2"/>
    <property type="match status" value="5"/>
</dbReference>
<evidence type="ECO:0000313" key="8">
    <source>
        <dbReference type="EMBL" id="KAG5666919.1"/>
    </source>
</evidence>
<dbReference type="PROSITE" id="PS00028">
    <property type="entry name" value="ZINC_FINGER_C2H2_1"/>
    <property type="match status" value="3"/>
</dbReference>
<keyword evidence="4" id="KW-0862">Zinc</keyword>
<feature type="domain" description="C2H2-type" evidence="7">
    <location>
        <begin position="284"/>
        <end position="312"/>
    </location>
</feature>
<dbReference type="OrthoDB" id="10503997at2759"/>
<evidence type="ECO:0000259" key="7">
    <source>
        <dbReference type="PROSITE" id="PS50157"/>
    </source>
</evidence>
<keyword evidence="6" id="KW-0732">Signal</keyword>
<dbReference type="Gene3D" id="3.30.160.60">
    <property type="entry name" value="Classic Zinc Finger"/>
    <property type="match status" value="2"/>
</dbReference>
<feature type="domain" description="C2H2-type" evidence="7">
    <location>
        <begin position="256"/>
        <end position="284"/>
    </location>
</feature>
<dbReference type="InterPro" id="IPR036236">
    <property type="entry name" value="Znf_C2H2_sf"/>
</dbReference>
<evidence type="ECO:0000256" key="4">
    <source>
        <dbReference type="ARBA" id="ARBA00022833"/>
    </source>
</evidence>
<keyword evidence="9" id="KW-1185">Reference proteome</keyword>
<name>A0A9J6BB57_POLVA</name>
<keyword evidence="1" id="KW-0479">Metal-binding</keyword>
<evidence type="ECO:0000256" key="1">
    <source>
        <dbReference type="ARBA" id="ARBA00022723"/>
    </source>
</evidence>
<evidence type="ECO:0000256" key="2">
    <source>
        <dbReference type="ARBA" id="ARBA00022737"/>
    </source>
</evidence>
<sequence>MNKKHPNNTQRFCFFHVKVATLCLTLTNGRICTTPGCDNKCDMYSTQCRGCLANIDQHKIVIANRTRNDVDRWPLDKVKSTGKEIAVKYAEMVKLNKKLKVYFGITLRDLILRLREHYKNGKNFDLAVLEIEVPNLISLAELEYYTILYFSELVETKHIVNKAPGGEYYLPDMARKGVLYVLLFFNAVGPNDVNPVRDFSIRRGLRFRRFPILTRDQHILLPKFSKVLQISDIMKLLGYDLDLTIFERAHARTEGFKCTKCTYVALTDKCLERHETHMHRGRKFPCHLCSHVSTRNAHLRSHLKKIHNFDLPIADRKKHQTEYPCEYDDCDEIFKSSAELYKHRLQKHKGKIHKCERCGAAFYDYTNLRKHAMIHGIKLKKASELKPITPYQCCKCKKYFKTERSLFTHLGKIHKMKNITITLRKMKEEEEKEKKDKK</sequence>
<comment type="caution">
    <text evidence="8">The sequence shown here is derived from an EMBL/GenBank/DDBJ whole genome shotgun (WGS) entry which is preliminary data.</text>
</comment>
<dbReference type="Pfam" id="PF00096">
    <property type="entry name" value="zf-C2H2"/>
    <property type="match status" value="1"/>
</dbReference>
<gene>
    <name evidence="8" type="ORF">PVAND_014925</name>
</gene>
<dbReference type="EMBL" id="JADBJN010000004">
    <property type="protein sequence ID" value="KAG5666919.1"/>
    <property type="molecule type" value="Genomic_DNA"/>
</dbReference>
<proteinExistence type="predicted"/>
<feature type="chain" id="PRO_5039934719" description="C2H2-type domain-containing protein" evidence="6">
    <location>
        <begin position="30"/>
        <end position="438"/>
    </location>
</feature>
<feature type="signal peptide" evidence="6">
    <location>
        <begin position="1"/>
        <end position="29"/>
    </location>
</feature>
<dbReference type="GO" id="GO:0008270">
    <property type="term" value="F:zinc ion binding"/>
    <property type="evidence" value="ECO:0007669"/>
    <property type="project" value="UniProtKB-KW"/>
</dbReference>
<dbReference type="AlphaFoldDB" id="A0A9J6BB57"/>
<dbReference type="PANTHER" id="PTHR24408:SF58">
    <property type="entry name" value="TRANSCRIPTION FACTOR (TFIIIA), PUTATIVE (AFU_ORTHOLOGUE AFUA_1G05150)-RELATED"/>
    <property type="match status" value="1"/>
</dbReference>
<protein>
    <recommendedName>
        <fullName evidence="7">C2H2-type domain-containing protein</fullName>
    </recommendedName>
</protein>
<dbReference type="PANTHER" id="PTHR24408">
    <property type="entry name" value="ZINC FINGER PROTEIN"/>
    <property type="match status" value="1"/>
</dbReference>
<organism evidence="8 9">
    <name type="scientific">Polypedilum vanderplanki</name>
    <name type="common">Sleeping chironomid midge</name>
    <dbReference type="NCBI Taxonomy" id="319348"/>
    <lineage>
        <taxon>Eukaryota</taxon>
        <taxon>Metazoa</taxon>
        <taxon>Ecdysozoa</taxon>
        <taxon>Arthropoda</taxon>
        <taxon>Hexapoda</taxon>
        <taxon>Insecta</taxon>
        <taxon>Pterygota</taxon>
        <taxon>Neoptera</taxon>
        <taxon>Endopterygota</taxon>
        <taxon>Diptera</taxon>
        <taxon>Nematocera</taxon>
        <taxon>Chironomoidea</taxon>
        <taxon>Chironomidae</taxon>
        <taxon>Chironominae</taxon>
        <taxon>Polypedilum</taxon>
        <taxon>Polypedilum</taxon>
    </lineage>
</organism>
<dbReference type="GO" id="GO:0005634">
    <property type="term" value="C:nucleus"/>
    <property type="evidence" value="ECO:0007669"/>
    <property type="project" value="TreeGrafter"/>
</dbReference>
<dbReference type="SUPFAM" id="SSF57667">
    <property type="entry name" value="beta-beta-alpha zinc fingers"/>
    <property type="match status" value="1"/>
</dbReference>
<feature type="domain" description="C2H2-type" evidence="7">
    <location>
        <begin position="391"/>
        <end position="419"/>
    </location>
</feature>
<accession>A0A9J6BB57</accession>
<reference evidence="8" key="1">
    <citation type="submission" date="2021-03" db="EMBL/GenBank/DDBJ databases">
        <title>Chromosome level genome of the anhydrobiotic midge Polypedilum vanderplanki.</title>
        <authorList>
            <person name="Yoshida Y."/>
            <person name="Kikawada T."/>
            <person name="Gusev O."/>
        </authorList>
    </citation>
    <scope>NUCLEOTIDE SEQUENCE</scope>
    <source>
        <strain evidence="8">NIAS01</strain>
        <tissue evidence="8">Whole body or cell culture</tissue>
    </source>
</reference>
<keyword evidence="3 5" id="KW-0863">Zinc-finger</keyword>
<dbReference type="GO" id="GO:0043565">
    <property type="term" value="F:sequence-specific DNA binding"/>
    <property type="evidence" value="ECO:0007669"/>
    <property type="project" value="TreeGrafter"/>
</dbReference>
<evidence type="ECO:0000256" key="3">
    <source>
        <dbReference type="ARBA" id="ARBA00022771"/>
    </source>
</evidence>
<dbReference type="GO" id="GO:0000981">
    <property type="term" value="F:DNA-binding transcription factor activity, RNA polymerase II-specific"/>
    <property type="evidence" value="ECO:0007669"/>
    <property type="project" value="TreeGrafter"/>
</dbReference>
<dbReference type="InterPro" id="IPR013087">
    <property type="entry name" value="Znf_C2H2_type"/>
</dbReference>
<evidence type="ECO:0000256" key="5">
    <source>
        <dbReference type="PROSITE-ProRule" id="PRU00042"/>
    </source>
</evidence>
<evidence type="ECO:0000256" key="6">
    <source>
        <dbReference type="SAM" id="SignalP"/>
    </source>
</evidence>
<evidence type="ECO:0000313" key="9">
    <source>
        <dbReference type="Proteomes" id="UP001107558"/>
    </source>
</evidence>